<dbReference type="SMART" id="SM00331">
    <property type="entry name" value="PP2C_SIG"/>
    <property type="match status" value="1"/>
</dbReference>
<dbReference type="InterPro" id="IPR001932">
    <property type="entry name" value="PPM-type_phosphatase-like_dom"/>
</dbReference>
<dbReference type="Gene3D" id="3.60.40.10">
    <property type="entry name" value="PPM-type phosphatase domain"/>
    <property type="match status" value="1"/>
</dbReference>
<feature type="domain" description="PPM-type phosphatase" evidence="2">
    <location>
        <begin position="40"/>
        <end position="249"/>
    </location>
</feature>
<proteinExistence type="predicted"/>
<evidence type="ECO:0000313" key="4">
    <source>
        <dbReference type="Proteomes" id="UP001064390"/>
    </source>
</evidence>
<evidence type="ECO:0000256" key="1">
    <source>
        <dbReference type="ARBA" id="ARBA00022801"/>
    </source>
</evidence>
<reference evidence="3" key="1">
    <citation type="submission" date="2022-09" db="EMBL/GenBank/DDBJ databases">
        <title>Streptomyces vinaceusdrappus strain AC-40.</title>
        <authorList>
            <person name="Sedeek A.M."/>
            <person name="Salah I."/>
            <person name="Kamel H.L."/>
            <person name="Soltan M.A."/>
            <person name="Elsayed T.R."/>
        </authorList>
    </citation>
    <scope>NUCLEOTIDE SEQUENCE</scope>
    <source>
        <strain evidence="3">AC-40</strain>
    </source>
</reference>
<dbReference type="InterPro" id="IPR052016">
    <property type="entry name" value="Bact_Sigma-Reg"/>
</dbReference>
<dbReference type="EMBL" id="CP104697">
    <property type="protein sequence ID" value="UXI77013.1"/>
    <property type="molecule type" value="Genomic_DNA"/>
</dbReference>
<dbReference type="Pfam" id="PF07228">
    <property type="entry name" value="SpoIIE"/>
    <property type="match status" value="1"/>
</dbReference>
<evidence type="ECO:0000313" key="3">
    <source>
        <dbReference type="EMBL" id="UXI77013.1"/>
    </source>
</evidence>
<keyword evidence="1" id="KW-0378">Hydrolase</keyword>
<evidence type="ECO:0000259" key="2">
    <source>
        <dbReference type="SMART" id="SM00331"/>
    </source>
</evidence>
<accession>A0ABY6BN88</accession>
<feature type="non-terminal residue" evidence="3">
    <location>
        <position position="1"/>
    </location>
</feature>
<organism evidence="3 4">
    <name type="scientific">Streptomyces vinaceusdrappus</name>
    <dbReference type="NCBI Taxonomy" id="67376"/>
    <lineage>
        <taxon>Bacteria</taxon>
        <taxon>Bacillati</taxon>
        <taxon>Actinomycetota</taxon>
        <taxon>Actinomycetes</taxon>
        <taxon>Kitasatosporales</taxon>
        <taxon>Streptomycetaceae</taxon>
        <taxon>Streptomyces</taxon>
        <taxon>Streptomyces rochei group</taxon>
    </lineage>
</organism>
<dbReference type="InterPro" id="IPR036457">
    <property type="entry name" value="PPM-type-like_dom_sf"/>
</dbReference>
<protein>
    <submittedName>
        <fullName evidence="3">Serine/threonine-protein phosphatase</fullName>
    </submittedName>
</protein>
<gene>
    <name evidence="3" type="ORF">N6Q81_02555</name>
</gene>
<sequence>LAGLGGQARDRARLYAAKHPLANRLQSALLPHTLPRVPGLRVAARYLPAARGLGVGGDFYDLIRLDEHTAGAAIGDVQGHNVDAAALMGQVRTAVHAHATVGAAPGDVLARTNRLLTDLDPGLFTSCAYVHLDLATRRACLATAGHPPPLLRHPDGRTELLRVPPGLLLGIEPDIRYPAREFALPPGGVLALYTDGLVEAPGVDLDDATAALAGLLEHADAADLDATADALIRHAPTPGDDIALLLISPDA</sequence>
<keyword evidence="4" id="KW-1185">Reference proteome</keyword>
<dbReference type="PANTHER" id="PTHR43156">
    <property type="entry name" value="STAGE II SPORULATION PROTEIN E-RELATED"/>
    <property type="match status" value="1"/>
</dbReference>
<dbReference type="RefSeq" id="WP_261698407.1">
    <property type="nucleotide sequence ID" value="NZ_CP104697.1"/>
</dbReference>
<name>A0ABY6BN88_9ACTN</name>
<dbReference type="Proteomes" id="UP001064390">
    <property type="component" value="Chromosome"/>
</dbReference>
<dbReference type="PANTHER" id="PTHR43156:SF2">
    <property type="entry name" value="STAGE II SPORULATION PROTEIN E"/>
    <property type="match status" value="1"/>
</dbReference>
<dbReference type="SUPFAM" id="SSF81606">
    <property type="entry name" value="PP2C-like"/>
    <property type="match status" value="1"/>
</dbReference>